<sequence length="110" mass="11740">MITSSSDTEQASDVPLPVGADPAEMDDWQVNPDGSRYRFVWSPQFGPDRLEIRGVVCQYGDGAIAPDGSEHAPEIWIGGETYDIASAYQAANAIIQAVTQAVQWAGGAAR</sequence>
<feature type="compositionally biased region" description="Polar residues" evidence="1">
    <location>
        <begin position="1"/>
        <end position="11"/>
    </location>
</feature>
<dbReference type="Proteomes" id="UP000180043">
    <property type="component" value="Unassembled WGS sequence"/>
</dbReference>
<organism evidence="2 3">
    <name type="scientific">Mycobacteroides chelonae</name>
    <name type="common">Mycobacterium chelonae</name>
    <dbReference type="NCBI Taxonomy" id="1774"/>
    <lineage>
        <taxon>Bacteria</taxon>
        <taxon>Bacillati</taxon>
        <taxon>Actinomycetota</taxon>
        <taxon>Actinomycetes</taxon>
        <taxon>Mycobacteriales</taxon>
        <taxon>Mycobacteriaceae</taxon>
        <taxon>Mycobacteroides</taxon>
    </lineage>
</organism>
<protein>
    <submittedName>
        <fullName evidence="2">Uncharacterized protein</fullName>
    </submittedName>
</protein>
<reference evidence="2 3" key="1">
    <citation type="submission" date="2016-10" db="EMBL/GenBank/DDBJ databases">
        <title>Evaluation of Human, Veterinary and Environmental Mycobacterium chelonae Isolates by Core Genome Phylogenomic Analysis, Targeted Gene Comparison, and Anti-microbial Susceptibility Patterns: A Tale of Mistaken Identities.</title>
        <authorList>
            <person name="Fogelson S.B."/>
            <person name="Camus A.C."/>
            <person name="Lorenz W."/>
            <person name="Vasireddy R."/>
            <person name="Vasireddy S."/>
            <person name="Smith T."/>
            <person name="Brown-Elliott B.A."/>
            <person name="Wallace R.J.Jr."/>
            <person name="Hasan N.A."/>
            <person name="Reischl U."/>
            <person name="Sanchez S."/>
        </authorList>
    </citation>
    <scope>NUCLEOTIDE SEQUENCE [LARGE SCALE GENOMIC DNA]</scope>
    <source>
        <strain evidence="2 3">15515</strain>
    </source>
</reference>
<proteinExistence type="predicted"/>
<dbReference type="AlphaFoldDB" id="A0A1S1LVJ1"/>
<evidence type="ECO:0000313" key="2">
    <source>
        <dbReference type="EMBL" id="OHU60347.1"/>
    </source>
</evidence>
<feature type="region of interest" description="Disordered" evidence="1">
    <location>
        <begin position="1"/>
        <end position="28"/>
    </location>
</feature>
<dbReference type="EMBL" id="MLIQ01000011">
    <property type="protein sequence ID" value="OHU60347.1"/>
    <property type="molecule type" value="Genomic_DNA"/>
</dbReference>
<evidence type="ECO:0000313" key="3">
    <source>
        <dbReference type="Proteomes" id="UP000180043"/>
    </source>
</evidence>
<dbReference type="RefSeq" id="WP_070947359.1">
    <property type="nucleotide sequence ID" value="NZ_MLIQ01000011.1"/>
</dbReference>
<name>A0A1S1LVJ1_MYCCH</name>
<evidence type="ECO:0000256" key="1">
    <source>
        <dbReference type="SAM" id="MobiDB-lite"/>
    </source>
</evidence>
<comment type="caution">
    <text evidence="2">The sequence shown here is derived from an EMBL/GenBank/DDBJ whole genome shotgun (WGS) entry which is preliminary data.</text>
</comment>
<accession>A0A1S1LVJ1</accession>
<gene>
    <name evidence="2" type="ORF">BKG82_07825</name>
</gene>